<dbReference type="InterPro" id="IPR013780">
    <property type="entry name" value="Glyco_hydro_b"/>
</dbReference>
<dbReference type="KEGG" id="por:APT59_17015"/>
<accession>A0A0U4VRV6</accession>
<dbReference type="SMART" id="SM00642">
    <property type="entry name" value="Aamy"/>
    <property type="match status" value="1"/>
</dbReference>
<reference evidence="6 7" key="1">
    <citation type="submission" date="2016-01" db="EMBL/GenBank/DDBJ databases">
        <title>Annotation of Pseudomonas oryzihabitans USDA-ARS-USMARC-56511.</title>
        <authorList>
            <person name="Harhay G.P."/>
            <person name="Harhay D.M."/>
            <person name="Smith T.P.L."/>
            <person name="Bono J.L."/>
            <person name="Heaton M.P."/>
            <person name="Clawson M.L."/>
            <person name="Chitko-Mckown C.G."/>
            <person name="Capik S.F."/>
            <person name="DeDonder K.D."/>
            <person name="Apley M.D."/>
            <person name="Lubbers B.V."/>
            <person name="White B.J."/>
            <person name="Larson R.L."/>
        </authorList>
    </citation>
    <scope>NUCLEOTIDE SEQUENCE [LARGE SCALE GENOMIC DNA]</scope>
    <source>
        <strain evidence="6 7">USDA-ARS-USMARC-56511</strain>
    </source>
</reference>
<evidence type="ECO:0000256" key="1">
    <source>
        <dbReference type="ARBA" id="ARBA00008061"/>
    </source>
</evidence>
<dbReference type="CDD" id="cd02856">
    <property type="entry name" value="E_set_GDE_Isoamylase_N"/>
    <property type="match status" value="1"/>
</dbReference>
<evidence type="ECO:0000313" key="7">
    <source>
        <dbReference type="Proteomes" id="UP000064137"/>
    </source>
</evidence>
<keyword evidence="2" id="KW-0378">Hydrolase</keyword>
<dbReference type="SUPFAM" id="SSF51445">
    <property type="entry name" value="(Trans)glycosidases"/>
    <property type="match status" value="1"/>
</dbReference>
<feature type="compositionally biased region" description="Polar residues" evidence="4">
    <location>
        <begin position="479"/>
        <end position="488"/>
    </location>
</feature>
<dbReference type="SUPFAM" id="SSF81296">
    <property type="entry name" value="E set domains"/>
    <property type="match status" value="1"/>
</dbReference>
<evidence type="ECO:0000259" key="5">
    <source>
        <dbReference type="SMART" id="SM00642"/>
    </source>
</evidence>
<dbReference type="Gene3D" id="3.20.20.80">
    <property type="entry name" value="Glycosidases"/>
    <property type="match status" value="1"/>
</dbReference>
<dbReference type="CDD" id="cd11326">
    <property type="entry name" value="AmyAc_Glg_debranch"/>
    <property type="match status" value="1"/>
</dbReference>
<dbReference type="OrthoDB" id="3236218at2"/>
<dbReference type="InterPro" id="IPR011837">
    <property type="entry name" value="Glycogen_debranch_GlgX"/>
</dbReference>
<dbReference type="AlphaFoldDB" id="A0A0U4VRV6"/>
<dbReference type="InterPro" id="IPR013783">
    <property type="entry name" value="Ig-like_fold"/>
</dbReference>
<dbReference type="SUPFAM" id="SSF51011">
    <property type="entry name" value="Glycosyl hydrolase domain"/>
    <property type="match status" value="1"/>
</dbReference>
<organism evidence="6 7">
    <name type="scientific">Pseudomonas oryzihabitans</name>
    <dbReference type="NCBI Taxonomy" id="47885"/>
    <lineage>
        <taxon>Bacteria</taxon>
        <taxon>Pseudomonadati</taxon>
        <taxon>Pseudomonadota</taxon>
        <taxon>Gammaproteobacteria</taxon>
        <taxon>Pseudomonadales</taxon>
        <taxon>Pseudomonadaceae</taxon>
        <taxon>Pseudomonas</taxon>
    </lineage>
</organism>
<name>A0A0U4VRV6_9PSED</name>
<dbReference type="Pfam" id="PF02922">
    <property type="entry name" value="CBM_48"/>
    <property type="match status" value="1"/>
</dbReference>
<feature type="domain" description="Glycosyl hydrolase family 13 catalytic" evidence="5">
    <location>
        <begin position="158"/>
        <end position="558"/>
    </location>
</feature>
<dbReference type="GO" id="GO:0005980">
    <property type="term" value="P:glycogen catabolic process"/>
    <property type="evidence" value="ECO:0007669"/>
    <property type="project" value="InterPro"/>
</dbReference>
<dbReference type="Gene3D" id="2.60.40.1180">
    <property type="entry name" value="Golgi alpha-mannosidase II"/>
    <property type="match status" value="1"/>
</dbReference>
<dbReference type="EMBL" id="CP013987">
    <property type="protein sequence ID" value="ALZ85815.1"/>
    <property type="molecule type" value="Genomic_DNA"/>
</dbReference>
<dbReference type="InterPro" id="IPR014756">
    <property type="entry name" value="Ig_E-set"/>
</dbReference>
<feature type="compositionally biased region" description="Basic and acidic residues" evidence="4">
    <location>
        <begin position="466"/>
        <end position="478"/>
    </location>
</feature>
<dbReference type="InterPro" id="IPR006047">
    <property type="entry name" value="GH13_cat_dom"/>
</dbReference>
<sequence length="698" mass="76832">MPRTFTRLEAGNPAHYGATVVDGGINFAVWSPAAEAVELCLYDAKGEAETQRLAFREHEGGVWHGFLPGAKPGLRYGLRAQGAYRPQDGLRFNAQKLLVDPWALAVDRPFQLHPSTYGFHPEDPNRPDERDSGAHVPKAIVLPSLDALTPAPKRRDAGLIYELHVRGQTKLHPKVPARQRGTLAALRHPALIEHWQRLGVTTLELLPIAAWADDRHLPALGLANYWGYNPVVMAAVDPRLAGRDALGELRETVATLQAAGFEVLLDVVFNHTGEGDELGPTFNLRGLDNAGYYRLQPDDPARYINDMGCGNCLALYSPPALRLTLDSLRHWVTAAGVDGFRFDLAPALGRLESGFDRDAPLLQALAQDPVLRQVRLVAEPWDIGPGGHQVGAFRAPWQEWNDAFRDDVRRFWRGDEGLRGALATRLAGSADLFGTGDRPLRTSVSFITAHDGFTLADLVSYAEKHNDANGEDNRDGTTDNKSWNNGAEGSSDDPAIQEARAADQRALLATLILAGGEPMLTAGDEFGRTQQGNNNAYVQDNELSWLDWRQAASPAGQRQSAFVGRLMALRQELPALQAQRLLGRPDSRGWVRIEWLDADGVSMDDGRWQAGGRLPLALTLESLDGEDQPEAARIWLAFQPRREEIELRLPQSRDGHHWVIQLDSRRPELEPDSAVYPSAENLRVGRGVLLAVETPDAP</sequence>
<evidence type="ECO:0000313" key="6">
    <source>
        <dbReference type="EMBL" id="ALZ85815.1"/>
    </source>
</evidence>
<dbReference type="NCBIfam" id="TIGR02100">
    <property type="entry name" value="glgX_debranch"/>
    <property type="match status" value="1"/>
</dbReference>
<dbReference type="PANTHER" id="PTHR43002">
    <property type="entry name" value="GLYCOGEN DEBRANCHING ENZYME"/>
    <property type="match status" value="1"/>
</dbReference>
<dbReference type="Gene3D" id="2.60.40.10">
    <property type="entry name" value="Immunoglobulins"/>
    <property type="match status" value="1"/>
</dbReference>
<dbReference type="GO" id="GO:0004135">
    <property type="term" value="F:amylo-alpha-1,6-glucosidase activity"/>
    <property type="evidence" value="ECO:0007669"/>
    <property type="project" value="InterPro"/>
</dbReference>
<evidence type="ECO:0000256" key="2">
    <source>
        <dbReference type="ARBA" id="ARBA00022801"/>
    </source>
</evidence>
<gene>
    <name evidence="6" type="ORF">APT59_17015</name>
</gene>
<dbReference type="InterPro" id="IPR017853">
    <property type="entry name" value="GH"/>
</dbReference>
<dbReference type="InterPro" id="IPR004193">
    <property type="entry name" value="Glyco_hydro_13_N"/>
</dbReference>
<proteinExistence type="inferred from homology"/>
<feature type="region of interest" description="Disordered" evidence="4">
    <location>
        <begin position="466"/>
        <end position="494"/>
    </location>
</feature>
<protein>
    <submittedName>
        <fullName evidence="6">Glycogen debranching enzyme</fullName>
    </submittedName>
</protein>
<evidence type="ECO:0000256" key="4">
    <source>
        <dbReference type="SAM" id="MobiDB-lite"/>
    </source>
</evidence>
<comment type="similarity">
    <text evidence="1">Belongs to the glycosyl hydrolase 13 family.</text>
</comment>
<dbReference type="Proteomes" id="UP000064137">
    <property type="component" value="Chromosome"/>
</dbReference>
<dbReference type="RefSeq" id="WP_059315933.1">
    <property type="nucleotide sequence ID" value="NZ_CP013987.1"/>
</dbReference>
<keyword evidence="3" id="KW-0326">Glycosidase</keyword>
<evidence type="ECO:0000256" key="3">
    <source>
        <dbReference type="ARBA" id="ARBA00023295"/>
    </source>
</evidence>
<dbReference type="InterPro" id="IPR044505">
    <property type="entry name" value="GlgX_Isoamylase_N_E_set"/>
</dbReference>